<name>W7T2W5_9STRA</name>
<dbReference type="Proteomes" id="UP000019335">
    <property type="component" value="Unassembled WGS sequence"/>
</dbReference>
<comment type="caution">
    <text evidence="1">The sequence shown here is derived from an EMBL/GenBank/DDBJ whole genome shotgun (WGS) entry which is preliminary data.</text>
</comment>
<gene>
    <name evidence="1" type="ORF">Naga_102165g1</name>
</gene>
<protein>
    <submittedName>
        <fullName evidence="1">Uncharacterized protein</fullName>
    </submittedName>
</protein>
<dbReference type="AlphaFoldDB" id="W7T2W5"/>
<accession>W7T2W5</accession>
<dbReference type="EMBL" id="AZIL01002640">
    <property type="protein sequence ID" value="EWM21087.1"/>
    <property type="molecule type" value="Genomic_DNA"/>
</dbReference>
<evidence type="ECO:0000313" key="2">
    <source>
        <dbReference type="Proteomes" id="UP000019335"/>
    </source>
</evidence>
<proteinExistence type="predicted"/>
<reference evidence="1 2" key="1">
    <citation type="journal article" date="2014" name="Mol. Plant">
        <title>Chromosome Scale Genome Assembly and Transcriptome Profiling of Nannochloropsis gaditana in Nitrogen Depletion.</title>
        <authorList>
            <person name="Corteggiani Carpinelli E."/>
            <person name="Telatin A."/>
            <person name="Vitulo N."/>
            <person name="Forcato C."/>
            <person name="D'Angelo M."/>
            <person name="Schiavon R."/>
            <person name="Vezzi A."/>
            <person name="Giacometti G.M."/>
            <person name="Morosinotto T."/>
            <person name="Valle G."/>
        </authorList>
    </citation>
    <scope>NUCLEOTIDE SEQUENCE [LARGE SCALE GENOMIC DNA]</scope>
    <source>
        <strain evidence="1 2">B-31</strain>
    </source>
</reference>
<sequence length="107" mass="11865">MVLFEGSWLPSQVQNLVARQSSDTPYLFYCINPNNNYHLLTSFSLLPSLPPSSQILELADQNPLPHAQDPLLPVRSFEGGRRGGLRHALLLPHDLGLGLAPTNHCLR</sequence>
<organism evidence="1 2">
    <name type="scientific">Nannochloropsis gaditana</name>
    <dbReference type="NCBI Taxonomy" id="72520"/>
    <lineage>
        <taxon>Eukaryota</taxon>
        <taxon>Sar</taxon>
        <taxon>Stramenopiles</taxon>
        <taxon>Ochrophyta</taxon>
        <taxon>Eustigmatophyceae</taxon>
        <taxon>Eustigmatales</taxon>
        <taxon>Monodopsidaceae</taxon>
        <taxon>Nannochloropsis</taxon>
    </lineage>
</organism>
<keyword evidence="2" id="KW-1185">Reference proteome</keyword>
<evidence type="ECO:0000313" key="1">
    <source>
        <dbReference type="EMBL" id="EWM21087.1"/>
    </source>
</evidence>